<dbReference type="InterPro" id="IPR029016">
    <property type="entry name" value="GAF-like_dom_sf"/>
</dbReference>
<dbReference type="InterPro" id="IPR003018">
    <property type="entry name" value="GAF"/>
</dbReference>
<keyword evidence="1" id="KW-0378">Hydrolase</keyword>
<sequence length="753" mass="78929">MRQWPGKGEDADSRPVDGAARVPGRLDLPVVAHEGPVAVLVVDVVAEQVLSGNDAARRLAPGLHLPAAVEDWSRAAGLEAAPGGLDGRDGTSLLRVAAGGPEPGQQTTALLHRVAAHAGEALWATGAPLHGAPPPLQTRSLLVLVPVDLPDAYGTRAGAGRDHGSVLSSGLALTLSDPTVEGDPLVWVSSTFTQLTGCTSSDAVGRDLLFWTGPDTDPHALARLRGDLVRTSRGAVPAEEPAADAIRETLLAHRRDGSAFYNHLTVLPVLDEDGGTAHRISLQSDVTAHVLARHERARERRDTDERLDAARQAQTAAEDADRSGRLLLTLSEALTATTTVAEVAATIADVVTVELGATGSGLLLADAARTRLDLVRSAAAPTPADGVWSRIGWGDDVPPAQAVRQRAAVFSGDGTASRAADPVTAAHVGPATVGASASLALISAGEVIGAVFLSWAEPRPFSSRHRAVLQALGRYTAQAVQRAVLAAERRSAAEVLQRSLLTRLPEPDHLELRSRYVPAAAGEHVGGDWYDAIVQRDGSTVLVIGDVTGHDMAAAAHMGQMRGLLRAFAYDRDEPPAQVVTRLDRALAGLGVDGLATLVLGRIEQVPADTAQAGAAGGRGLRRLRWTNAGHPPPLLLLADGSTQVLTSEAEMLIGLLPDAERSDHLVALPPGSTVLLYTDGLIEHRGRSLEDGIDDLRRVLSSCRDLSVEELLDRVVVDLVGDSPEDDCAILAVRAHPEDRPRPAEAAGRRVV</sequence>
<keyword evidence="5" id="KW-1185">Reference proteome</keyword>
<dbReference type="SMART" id="SM00065">
    <property type="entry name" value="GAF"/>
    <property type="match status" value="1"/>
</dbReference>
<dbReference type="InterPro" id="IPR052016">
    <property type="entry name" value="Bact_Sigma-Reg"/>
</dbReference>
<dbReference type="SUPFAM" id="SSF55785">
    <property type="entry name" value="PYP-like sensor domain (PAS domain)"/>
    <property type="match status" value="1"/>
</dbReference>
<dbReference type="Proteomes" id="UP001555826">
    <property type="component" value="Unassembled WGS sequence"/>
</dbReference>
<dbReference type="PANTHER" id="PTHR43156:SF2">
    <property type="entry name" value="STAGE II SPORULATION PROTEIN E"/>
    <property type="match status" value="1"/>
</dbReference>
<dbReference type="Pfam" id="PF13426">
    <property type="entry name" value="PAS_9"/>
    <property type="match status" value="1"/>
</dbReference>
<dbReference type="PROSITE" id="PS50113">
    <property type="entry name" value="PAC"/>
    <property type="match status" value="1"/>
</dbReference>
<reference evidence="4 5" key="1">
    <citation type="submission" date="2024-07" db="EMBL/GenBank/DDBJ databases">
        <authorList>
            <person name="Thanompreechachai J."/>
            <person name="Duangmal K."/>
        </authorList>
    </citation>
    <scope>NUCLEOTIDE SEQUENCE [LARGE SCALE GENOMIC DNA]</scope>
    <source>
        <strain evidence="4 5">KCTC 19886</strain>
    </source>
</reference>
<dbReference type="EMBL" id="JBFNQN010000002">
    <property type="protein sequence ID" value="MEW9263861.1"/>
    <property type="molecule type" value="Genomic_DNA"/>
</dbReference>
<accession>A0ABV3P2M1</accession>
<dbReference type="Pfam" id="PF13185">
    <property type="entry name" value="GAF_2"/>
    <property type="match status" value="1"/>
</dbReference>
<dbReference type="Gene3D" id="3.30.450.20">
    <property type="entry name" value="PAS domain"/>
    <property type="match status" value="1"/>
</dbReference>
<dbReference type="InterPro" id="IPR036457">
    <property type="entry name" value="PPM-type-like_dom_sf"/>
</dbReference>
<comment type="caution">
    <text evidence="4">The sequence shown here is derived from an EMBL/GenBank/DDBJ whole genome shotgun (WGS) entry which is preliminary data.</text>
</comment>
<dbReference type="Gene3D" id="3.60.40.10">
    <property type="entry name" value="PPM-type phosphatase domain"/>
    <property type="match status" value="1"/>
</dbReference>
<feature type="region of interest" description="Disordered" evidence="2">
    <location>
        <begin position="1"/>
        <end position="20"/>
    </location>
</feature>
<dbReference type="Gene3D" id="3.30.450.40">
    <property type="match status" value="1"/>
</dbReference>
<dbReference type="InterPro" id="IPR001932">
    <property type="entry name" value="PPM-type_phosphatase-like_dom"/>
</dbReference>
<dbReference type="PANTHER" id="PTHR43156">
    <property type="entry name" value="STAGE II SPORULATION PROTEIN E-RELATED"/>
    <property type="match status" value="1"/>
</dbReference>
<dbReference type="InterPro" id="IPR000014">
    <property type="entry name" value="PAS"/>
</dbReference>
<name>A0ABV3P2M1_9ACTN</name>
<dbReference type="InterPro" id="IPR035965">
    <property type="entry name" value="PAS-like_dom_sf"/>
</dbReference>
<dbReference type="SUPFAM" id="SSF55781">
    <property type="entry name" value="GAF domain-like"/>
    <property type="match status" value="1"/>
</dbReference>
<dbReference type="RefSeq" id="WP_367636450.1">
    <property type="nucleotide sequence ID" value="NZ_JBFNQN010000002.1"/>
</dbReference>
<dbReference type="SUPFAM" id="SSF81606">
    <property type="entry name" value="PP2C-like"/>
    <property type="match status" value="1"/>
</dbReference>
<evidence type="ECO:0000313" key="4">
    <source>
        <dbReference type="EMBL" id="MEW9263861.1"/>
    </source>
</evidence>
<gene>
    <name evidence="4" type="ORF">AB1207_03800</name>
</gene>
<proteinExistence type="predicted"/>
<evidence type="ECO:0000313" key="5">
    <source>
        <dbReference type="Proteomes" id="UP001555826"/>
    </source>
</evidence>
<evidence type="ECO:0000256" key="1">
    <source>
        <dbReference type="ARBA" id="ARBA00022801"/>
    </source>
</evidence>
<protein>
    <submittedName>
        <fullName evidence="4">SpoIIE family protein phosphatase</fullName>
    </submittedName>
</protein>
<feature type="domain" description="PAC" evidence="3">
    <location>
        <begin position="245"/>
        <end position="298"/>
    </location>
</feature>
<dbReference type="SMART" id="SM00331">
    <property type="entry name" value="PP2C_SIG"/>
    <property type="match status" value="1"/>
</dbReference>
<dbReference type="InterPro" id="IPR000700">
    <property type="entry name" value="PAS-assoc_C"/>
</dbReference>
<evidence type="ECO:0000256" key="2">
    <source>
        <dbReference type="SAM" id="MobiDB-lite"/>
    </source>
</evidence>
<dbReference type="Pfam" id="PF07228">
    <property type="entry name" value="SpoIIE"/>
    <property type="match status" value="1"/>
</dbReference>
<organism evidence="4 5">
    <name type="scientific">Kineococcus endophyticus</name>
    <dbReference type="NCBI Taxonomy" id="1181883"/>
    <lineage>
        <taxon>Bacteria</taxon>
        <taxon>Bacillati</taxon>
        <taxon>Actinomycetota</taxon>
        <taxon>Actinomycetes</taxon>
        <taxon>Kineosporiales</taxon>
        <taxon>Kineosporiaceae</taxon>
        <taxon>Kineococcus</taxon>
    </lineage>
</organism>
<evidence type="ECO:0000259" key="3">
    <source>
        <dbReference type="PROSITE" id="PS50113"/>
    </source>
</evidence>